<dbReference type="EMBL" id="LYXU01000128">
    <property type="protein sequence ID" value="OBS15836.1"/>
    <property type="molecule type" value="Genomic_DNA"/>
</dbReference>
<dbReference type="AlphaFoldDB" id="A0A1B8A5T2"/>
<evidence type="ECO:0000313" key="4">
    <source>
        <dbReference type="EMBL" id="OBS15385.1"/>
    </source>
</evidence>
<evidence type="ECO:0000313" key="8">
    <source>
        <dbReference type="EMBL" id="OBS17037.1"/>
    </source>
</evidence>
<feature type="region of interest" description="Disordered" evidence="1">
    <location>
        <begin position="25"/>
        <end position="59"/>
    </location>
</feature>
<comment type="caution">
    <text evidence="5">The sequence shown here is derived from an EMBL/GenBank/DDBJ whole genome shotgun (WGS) entry which is preliminary data.</text>
</comment>
<evidence type="ECO:0000313" key="2">
    <source>
        <dbReference type="EMBL" id="OBS15312.1"/>
    </source>
</evidence>
<evidence type="ECO:0000313" key="5">
    <source>
        <dbReference type="EMBL" id="OBS15836.1"/>
    </source>
</evidence>
<feature type="compositionally biased region" description="Basic and acidic residues" evidence="1">
    <location>
        <begin position="35"/>
        <end position="47"/>
    </location>
</feature>
<dbReference type="EMBL" id="LYXU01000160">
    <property type="protein sequence ID" value="OBS15385.1"/>
    <property type="molecule type" value="Genomic_DNA"/>
</dbReference>
<sequence>MNVRGLAHKQNVRPPPILRSIFLRRSNSQKHHHQQDRALETGADRGHGPQAAGKTMDANSWFERMDIDQEEAPRDTEMVIPTIVIHPPSDDDCDMQEETMDVEMVCTEDESQL</sequence>
<proteinExistence type="predicted"/>
<dbReference type="EMBL" id="LYXU01000084">
    <property type="protein sequence ID" value="OBS16559.1"/>
    <property type="molecule type" value="Genomic_DNA"/>
</dbReference>
<dbReference type="EMBL" id="LYXU01000085">
    <property type="protein sequence ID" value="OBS16498.1"/>
    <property type="molecule type" value="Genomic_DNA"/>
</dbReference>
<evidence type="ECO:0000313" key="7">
    <source>
        <dbReference type="EMBL" id="OBS16559.1"/>
    </source>
</evidence>
<organism evidence="5 9">
    <name type="scientific">Fusarium poae</name>
    <dbReference type="NCBI Taxonomy" id="36050"/>
    <lineage>
        <taxon>Eukaryota</taxon>
        <taxon>Fungi</taxon>
        <taxon>Dikarya</taxon>
        <taxon>Ascomycota</taxon>
        <taxon>Pezizomycotina</taxon>
        <taxon>Sordariomycetes</taxon>
        <taxon>Hypocreomycetidae</taxon>
        <taxon>Hypocreales</taxon>
        <taxon>Nectriaceae</taxon>
        <taxon>Fusarium</taxon>
    </lineage>
</organism>
<keyword evidence="9" id="KW-1185">Reference proteome</keyword>
<dbReference type="EMBL" id="LYXU01000163">
    <property type="protein sequence ID" value="OBS15312.1"/>
    <property type="molecule type" value="Genomic_DNA"/>
</dbReference>
<dbReference type="EMBL" id="LYXU01000051">
    <property type="protein sequence ID" value="OBS17037.1"/>
    <property type="molecule type" value="Genomic_DNA"/>
</dbReference>
<dbReference type="EMBL" id="LYXU01000161">
    <property type="protein sequence ID" value="OBS15327.1"/>
    <property type="molecule type" value="Genomic_DNA"/>
</dbReference>
<evidence type="ECO:0000313" key="9">
    <source>
        <dbReference type="Proteomes" id="UP000091967"/>
    </source>
</evidence>
<dbReference type="Proteomes" id="UP000091967">
    <property type="component" value="Unassembled WGS sequence"/>
</dbReference>
<reference evidence="5 9" key="1">
    <citation type="submission" date="2016-06" db="EMBL/GenBank/DDBJ databases">
        <title>Living apart together: crosstalk between the core and supernumerary genomes in a fungal plant pathogen.</title>
        <authorList>
            <person name="Vanheule A."/>
            <person name="Audenaert K."/>
            <person name="Warris S."/>
            <person name="Van De Geest H."/>
            <person name="Schijlen E."/>
            <person name="Hofte M."/>
            <person name="De Saeger S."/>
            <person name="Haesaert G."/>
            <person name="Waalwijk C."/>
            <person name="Van Der Lee T."/>
        </authorList>
    </citation>
    <scope>NUCLEOTIDE SEQUENCE [LARGE SCALE GENOMIC DNA]</scope>
    <source>
        <strain evidence="5 9">2516</strain>
    </source>
</reference>
<accession>A0A1B8A5T2</accession>
<protein>
    <submittedName>
        <fullName evidence="5">Uncharacterized protein</fullName>
    </submittedName>
</protein>
<gene>
    <name evidence="8" type="ORF">FPOA_12430</name>
    <name evidence="7" type="ORF">FPOA_12820</name>
    <name evidence="6" type="ORF">FPOA_12824</name>
    <name evidence="5" type="ORF">FPOA_13397</name>
    <name evidence="4" type="ORF">FPOA_13774</name>
    <name evidence="3" type="ORF">FPOA_13779</name>
    <name evidence="2" type="ORF">FPOA_13835</name>
</gene>
<evidence type="ECO:0000313" key="3">
    <source>
        <dbReference type="EMBL" id="OBS15327.1"/>
    </source>
</evidence>
<evidence type="ECO:0000313" key="6">
    <source>
        <dbReference type="EMBL" id="OBS16498.1"/>
    </source>
</evidence>
<name>A0A1B8A5T2_FUSPO</name>
<evidence type="ECO:0000256" key="1">
    <source>
        <dbReference type="SAM" id="MobiDB-lite"/>
    </source>
</evidence>